<dbReference type="EMBL" id="QXGF01001839">
    <property type="protein sequence ID" value="KAE8927475.1"/>
    <property type="molecule type" value="Genomic_DNA"/>
</dbReference>
<feature type="signal peptide" evidence="1">
    <location>
        <begin position="1"/>
        <end position="26"/>
    </location>
</feature>
<dbReference type="EMBL" id="QXGC01002155">
    <property type="protein sequence ID" value="KAE9190027.1"/>
    <property type="molecule type" value="Genomic_DNA"/>
</dbReference>
<evidence type="ECO:0000313" key="3">
    <source>
        <dbReference type="EMBL" id="KAE8986674.1"/>
    </source>
</evidence>
<evidence type="ECO:0000313" key="14">
    <source>
        <dbReference type="Proteomes" id="UP000440367"/>
    </source>
</evidence>
<dbReference type="Proteomes" id="UP000460718">
    <property type="component" value="Unassembled WGS sequence"/>
</dbReference>
<dbReference type="Proteomes" id="UP000441208">
    <property type="component" value="Unassembled WGS sequence"/>
</dbReference>
<evidence type="ECO:0000313" key="16">
    <source>
        <dbReference type="Proteomes" id="UP000441208"/>
    </source>
</evidence>
<dbReference type="Proteomes" id="UP000476176">
    <property type="component" value="Unassembled WGS sequence"/>
</dbReference>
<dbReference type="EMBL" id="QXFX01001991">
    <property type="protein sequence ID" value="KAE9082122.1"/>
    <property type="molecule type" value="Genomic_DNA"/>
</dbReference>
<evidence type="ECO:0000313" key="9">
    <source>
        <dbReference type="EMBL" id="KAE9198355.1"/>
    </source>
</evidence>
<evidence type="ECO:0000313" key="15">
    <source>
        <dbReference type="Proteomes" id="UP000440732"/>
    </source>
</evidence>
<dbReference type="Proteomes" id="UP000433483">
    <property type="component" value="Unassembled WGS sequence"/>
</dbReference>
<evidence type="ECO:0000313" key="11">
    <source>
        <dbReference type="Proteomes" id="UP000429523"/>
    </source>
</evidence>
<dbReference type="EMBL" id="QXGE01001831">
    <property type="protein sequence ID" value="KAE9287771.1"/>
    <property type="molecule type" value="Genomic_DNA"/>
</dbReference>
<protein>
    <submittedName>
        <fullName evidence="9">Uncharacterized protein</fullName>
    </submittedName>
</protein>
<evidence type="ECO:0000313" key="7">
    <source>
        <dbReference type="EMBL" id="KAE9184309.1"/>
    </source>
</evidence>
<dbReference type="EMBL" id="QXGD01001826">
    <property type="protein sequence ID" value="KAE9198355.1"/>
    <property type="molecule type" value="Genomic_DNA"/>
</dbReference>
<dbReference type="EMBL" id="QXGA01002213">
    <property type="protein sequence ID" value="KAE9101837.1"/>
    <property type="molecule type" value="Genomic_DNA"/>
</dbReference>
<keyword evidence="1" id="KW-0732">Signal</keyword>
<dbReference type="Proteomes" id="UP000429523">
    <property type="component" value="Unassembled WGS sequence"/>
</dbReference>
<keyword evidence="12" id="KW-1185">Reference proteome</keyword>
<reference evidence="11 12" key="1">
    <citation type="submission" date="2018-08" db="EMBL/GenBank/DDBJ databases">
        <title>Genomic investigation of the strawberry pathogen Phytophthora fragariae indicates pathogenicity is determined by transcriptional variation in three key races.</title>
        <authorList>
            <person name="Adams T.M."/>
            <person name="Armitage A.D."/>
            <person name="Sobczyk M.K."/>
            <person name="Bates H.J."/>
            <person name="Dunwell J.M."/>
            <person name="Nellist C.F."/>
            <person name="Harrison R.J."/>
        </authorList>
    </citation>
    <scope>NUCLEOTIDE SEQUENCE [LARGE SCALE GENOMIC DNA]</scope>
    <source>
        <strain evidence="10 13">A4</strain>
        <strain evidence="9 14">BC-1</strain>
        <strain evidence="8 18">BC-23</strain>
        <strain evidence="7 12">NOV-27</strain>
        <strain evidence="6 15">NOV-5</strain>
        <strain evidence="4 16">NOV-71</strain>
        <strain evidence="2 11">NOV-9</strain>
        <strain evidence="5 19">ONT-3</strain>
        <strain evidence="3 17">SCRP245</strain>
    </source>
</reference>
<sequence>MRWNGSCLTVIAPSKTLATIVRTVLALSLTKNISHCYPATRSVRSTLATHWFLHCFPSVSNAALQSGQFHYAQTGIAWRLPCLPLSTTSPNFQTLAKLD</sequence>
<dbReference type="Proteomes" id="UP000437068">
    <property type="component" value="Unassembled WGS sequence"/>
</dbReference>
<evidence type="ECO:0000256" key="1">
    <source>
        <dbReference type="SAM" id="SignalP"/>
    </source>
</evidence>
<evidence type="ECO:0000313" key="8">
    <source>
        <dbReference type="EMBL" id="KAE9190027.1"/>
    </source>
</evidence>
<gene>
    <name evidence="10" type="ORF">PF001_g20826</name>
    <name evidence="9" type="ORF">PF002_g22475</name>
    <name evidence="8" type="ORF">PF004_g22024</name>
    <name evidence="7" type="ORF">PF005_g21718</name>
    <name evidence="6" type="ORF">PF006_g22585</name>
    <name evidence="4" type="ORF">PF007_g26038</name>
    <name evidence="2" type="ORF">PF009_g22354</name>
    <name evidence="5" type="ORF">PF010_g21715</name>
    <name evidence="3" type="ORF">PF011_g19887</name>
</gene>
<dbReference type="AlphaFoldDB" id="A0A6A3XGZ1"/>
<feature type="chain" id="PRO_5036166770" evidence="1">
    <location>
        <begin position="27"/>
        <end position="99"/>
    </location>
</feature>
<evidence type="ECO:0000313" key="12">
    <source>
        <dbReference type="Proteomes" id="UP000433483"/>
    </source>
</evidence>
<evidence type="ECO:0000313" key="4">
    <source>
        <dbReference type="EMBL" id="KAE9072824.1"/>
    </source>
</evidence>
<proteinExistence type="predicted"/>
<evidence type="ECO:0000313" key="6">
    <source>
        <dbReference type="EMBL" id="KAE9101837.1"/>
    </source>
</evidence>
<dbReference type="EMBL" id="QXGB01001880">
    <property type="protein sequence ID" value="KAE9184309.1"/>
    <property type="molecule type" value="Genomic_DNA"/>
</dbReference>
<evidence type="ECO:0000313" key="18">
    <source>
        <dbReference type="Proteomes" id="UP000476176"/>
    </source>
</evidence>
<organism evidence="9 14">
    <name type="scientific">Phytophthora fragariae</name>
    <dbReference type="NCBI Taxonomy" id="53985"/>
    <lineage>
        <taxon>Eukaryota</taxon>
        <taxon>Sar</taxon>
        <taxon>Stramenopiles</taxon>
        <taxon>Oomycota</taxon>
        <taxon>Peronosporomycetes</taxon>
        <taxon>Peronosporales</taxon>
        <taxon>Peronosporaceae</taxon>
        <taxon>Phytophthora</taxon>
    </lineage>
</organism>
<evidence type="ECO:0000313" key="19">
    <source>
        <dbReference type="Proteomes" id="UP000488956"/>
    </source>
</evidence>
<comment type="caution">
    <text evidence="9">The sequence shown here is derived from an EMBL/GenBank/DDBJ whole genome shotgun (WGS) entry which is preliminary data.</text>
</comment>
<dbReference type="Proteomes" id="UP000440732">
    <property type="component" value="Unassembled WGS sequence"/>
</dbReference>
<evidence type="ECO:0000313" key="13">
    <source>
        <dbReference type="Proteomes" id="UP000437068"/>
    </source>
</evidence>
<dbReference type="Proteomes" id="UP000440367">
    <property type="component" value="Unassembled WGS sequence"/>
</dbReference>
<dbReference type="EMBL" id="QXFW01001722">
    <property type="protein sequence ID" value="KAE8986674.1"/>
    <property type="molecule type" value="Genomic_DNA"/>
</dbReference>
<dbReference type="EMBL" id="QXFZ01002903">
    <property type="protein sequence ID" value="KAE9072824.1"/>
    <property type="molecule type" value="Genomic_DNA"/>
</dbReference>
<evidence type="ECO:0000313" key="10">
    <source>
        <dbReference type="EMBL" id="KAE9287771.1"/>
    </source>
</evidence>
<name>A0A6A3XGZ1_9STRA</name>
<accession>A0A6A3XGZ1</accession>
<dbReference type="Proteomes" id="UP000488956">
    <property type="component" value="Unassembled WGS sequence"/>
</dbReference>
<evidence type="ECO:0000313" key="5">
    <source>
        <dbReference type="EMBL" id="KAE9082122.1"/>
    </source>
</evidence>
<evidence type="ECO:0000313" key="2">
    <source>
        <dbReference type="EMBL" id="KAE8927475.1"/>
    </source>
</evidence>
<evidence type="ECO:0000313" key="17">
    <source>
        <dbReference type="Proteomes" id="UP000460718"/>
    </source>
</evidence>